<evidence type="ECO:0000313" key="1">
    <source>
        <dbReference type="EMBL" id="KAJ5104394.1"/>
    </source>
</evidence>
<name>A0A9W9FQ89_9EURO</name>
<evidence type="ECO:0000313" key="2">
    <source>
        <dbReference type="Proteomes" id="UP001141434"/>
    </source>
</evidence>
<dbReference type="AlphaFoldDB" id="A0A9W9FQ89"/>
<reference evidence="1" key="2">
    <citation type="journal article" date="2023" name="IMA Fungus">
        <title>Comparative genomic study of the Penicillium genus elucidates a diverse pangenome and 15 lateral gene transfer events.</title>
        <authorList>
            <person name="Petersen C."/>
            <person name="Sorensen T."/>
            <person name="Nielsen M.R."/>
            <person name="Sondergaard T.E."/>
            <person name="Sorensen J.L."/>
            <person name="Fitzpatrick D.A."/>
            <person name="Frisvad J.C."/>
            <person name="Nielsen K.L."/>
        </authorList>
    </citation>
    <scope>NUCLEOTIDE SEQUENCE</scope>
    <source>
        <strain evidence="1">IBT 34128</strain>
    </source>
</reference>
<dbReference type="EMBL" id="JAPMSZ010000004">
    <property type="protein sequence ID" value="KAJ5104394.1"/>
    <property type="molecule type" value="Genomic_DNA"/>
</dbReference>
<accession>A0A9W9FQ89</accession>
<dbReference type="GeneID" id="81391491"/>
<sequence length="90" mass="9613">MPAFLSSPLPHPEAMVSSCAVVGVKREPIESSMRWPSMVSFVRESGSRHRTCIGEGHERGARRVGKEKVLGTPAMAFCGGAAEYPVPDAS</sequence>
<proteinExistence type="predicted"/>
<reference evidence="1" key="1">
    <citation type="submission" date="2022-11" db="EMBL/GenBank/DDBJ databases">
        <authorList>
            <person name="Petersen C."/>
        </authorList>
    </citation>
    <scope>NUCLEOTIDE SEQUENCE</scope>
    <source>
        <strain evidence="1">IBT 34128</strain>
    </source>
</reference>
<organism evidence="1 2">
    <name type="scientific">Penicillium alfredii</name>
    <dbReference type="NCBI Taxonomy" id="1506179"/>
    <lineage>
        <taxon>Eukaryota</taxon>
        <taxon>Fungi</taxon>
        <taxon>Dikarya</taxon>
        <taxon>Ascomycota</taxon>
        <taxon>Pezizomycotina</taxon>
        <taxon>Eurotiomycetes</taxon>
        <taxon>Eurotiomycetidae</taxon>
        <taxon>Eurotiales</taxon>
        <taxon>Aspergillaceae</taxon>
        <taxon>Penicillium</taxon>
    </lineage>
</organism>
<keyword evidence="2" id="KW-1185">Reference proteome</keyword>
<gene>
    <name evidence="1" type="ORF">NUU61_001741</name>
</gene>
<comment type="caution">
    <text evidence="1">The sequence shown here is derived from an EMBL/GenBank/DDBJ whole genome shotgun (WGS) entry which is preliminary data.</text>
</comment>
<protein>
    <submittedName>
        <fullName evidence="1">Uncharacterized protein</fullName>
    </submittedName>
</protein>
<dbReference type="Proteomes" id="UP001141434">
    <property type="component" value="Unassembled WGS sequence"/>
</dbReference>
<dbReference type="RefSeq" id="XP_056513390.1">
    <property type="nucleotide sequence ID" value="XM_056652323.1"/>
</dbReference>